<comment type="caution">
    <text evidence="2">The sequence shown here is derived from an EMBL/GenBank/DDBJ whole genome shotgun (WGS) entry which is preliminary data.</text>
</comment>
<accession>A0A4Y8LJT4</accession>
<evidence type="ECO:0000313" key="2">
    <source>
        <dbReference type="EMBL" id="TFE02845.1"/>
    </source>
</evidence>
<dbReference type="Gene3D" id="3.40.50.1820">
    <property type="entry name" value="alpha/beta hydrolase"/>
    <property type="match status" value="1"/>
</dbReference>
<dbReference type="InterPro" id="IPR022742">
    <property type="entry name" value="Hydrolase_4"/>
</dbReference>
<organism evidence="2 3">
    <name type="scientific">Jeotgalibacillus salarius</name>
    <dbReference type="NCBI Taxonomy" id="546023"/>
    <lineage>
        <taxon>Bacteria</taxon>
        <taxon>Bacillati</taxon>
        <taxon>Bacillota</taxon>
        <taxon>Bacilli</taxon>
        <taxon>Bacillales</taxon>
        <taxon>Caryophanaceae</taxon>
        <taxon>Jeotgalibacillus</taxon>
    </lineage>
</organism>
<dbReference type="GO" id="GO:0016787">
    <property type="term" value="F:hydrolase activity"/>
    <property type="evidence" value="ECO:0007669"/>
    <property type="project" value="UniProtKB-KW"/>
</dbReference>
<gene>
    <name evidence="2" type="ORF">E2626_03295</name>
</gene>
<protein>
    <submittedName>
        <fullName evidence="2">Alpha/beta hydrolase</fullName>
    </submittedName>
</protein>
<evidence type="ECO:0000259" key="1">
    <source>
        <dbReference type="Pfam" id="PF12146"/>
    </source>
</evidence>
<dbReference type="AlphaFoldDB" id="A0A4Y8LJT4"/>
<dbReference type="EMBL" id="SORX01000002">
    <property type="protein sequence ID" value="TFE02845.1"/>
    <property type="molecule type" value="Genomic_DNA"/>
</dbReference>
<keyword evidence="3" id="KW-1185">Reference proteome</keyword>
<reference evidence="2 3" key="1">
    <citation type="submission" date="2019-03" db="EMBL/GenBank/DDBJ databases">
        <authorList>
            <person name="Yang Y."/>
        </authorList>
    </citation>
    <scope>NUCLEOTIDE SEQUENCE [LARGE SCALE GENOMIC DNA]</scope>
    <source>
        <strain evidence="2 3">ASL-1</strain>
    </source>
</reference>
<dbReference type="Proteomes" id="UP000297776">
    <property type="component" value="Unassembled WGS sequence"/>
</dbReference>
<dbReference type="PANTHER" id="PTHR11614">
    <property type="entry name" value="PHOSPHOLIPASE-RELATED"/>
    <property type="match status" value="1"/>
</dbReference>
<dbReference type="InterPro" id="IPR051044">
    <property type="entry name" value="MAG_DAG_Lipase"/>
</dbReference>
<dbReference type="SUPFAM" id="SSF53474">
    <property type="entry name" value="alpha/beta-Hydrolases"/>
    <property type="match status" value="1"/>
</dbReference>
<dbReference type="Pfam" id="PF12146">
    <property type="entry name" value="Hydrolase_4"/>
    <property type="match status" value="1"/>
</dbReference>
<keyword evidence="2" id="KW-0378">Hydrolase</keyword>
<dbReference type="RefSeq" id="WP_134379648.1">
    <property type="nucleotide sequence ID" value="NZ_SORX01000002.1"/>
</dbReference>
<dbReference type="InterPro" id="IPR029058">
    <property type="entry name" value="AB_hydrolase_fold"/>
</dbReference>
<feature type="domain" description="Serine aminopeptidase S33" evidence="1">
    <location>
        <begin position="28"/>
        <end position="287"/>
    </location>
</feature>
<dbReference type="OrthoDB" id="9806902at2"/>
<name>A0A4Y8LJT4_9BACL</name>
<sequence>MKESFYTRTTDGKELYTVFWTSEQNFIKGAIQLCHGMAEHIGRYEDIASVLNQNGYHVIGHDCRGHGETAALTGEFGDYGTHTDFTRLADDVIEVRDQCLSNELPVYLFGHSMGSFIARRVIQLYSDAYEGVVLSGTNGPLGLLGVPATILASVLSAYQPKGKAELLNKLSFGSYNNSFPDSNTPFDWLSSNEAAVKQYIDDPKCGFVSTNRFYKVLFKGIDMIYNKKEINQIRKELPILFLSGKNDPVGDFGKGVFKSAQLYTNAGIQSVDVYLYENGRHEMLNEINANSVIDDLLYWLNVKKQAGVK</sequence>
<proteinExistence type="predicted"/>
<evidence type="ECO:0000313" key="3">
    <source>
        <dbReference type="Proteomes" id="UP000297776"/>
    </source>
</evidence>